<keyword evidence="3" id="KW-1185">Reference proteome</keyword>
<dbReference type="Proteomes" id="UP000006242">
    <property type="component" value="Unassembled WGS sequence"/>
</dbReference>
<feature type="domain" description="NERD" evidence="1">
    <location>
        <begin position="34"/>
        <end position="127"/>
    </location>
</feature>
<reference evidence="2 3" key="2">
    <citation type="journal article" date="2013" name="PLoS ONE">
        <title>INDIGO - INtegrated Data Warehouse of MIcrobial GenOmes with Examples from the Red Sea Extremophiles.</title>
        <authorList>
            <person name="Alam I."/>
            <person name="Antunes A."/>
            <person name="Kamau A.A."/>
            <person name="Ba Alawi W."/>
            <person name="Kalkatawi M."/>
            <person name="Stingl U."/>
            <person name="Bajic V.B."/>
        </authorList>
    </citation>
    <scope>NUCLEOTIDE SEQUENCE [LARGE SCALE GENOMIC DNA]</scope>
    <source>
        <strain evidence="2 3">E1L3A</strain>
    </source>
</reference>
<dbReference type="AlphaFoldDB" id="U2ESZ0"/>
<evidence type="ECO:0000313" key="2">
    <source>
        <dbReference type="EMBL" id="ERJ20810.1"/>
    </source>
</evidence>
<dbReference type="RefSeq" id="WP_006913273.1">
    <property type="nucleotide sequence ID" value="NZ_AFNV02000001.1"/>
</dbReference>
<gene>
    <name evidence="2" type="ORF">SSPSH_000152</name>
</gene>
<comment type="caution">
    <text evidence="2">The sequence shown here is derived from an EMBL/GenBank/DDBJ whole genome shotgun (WGS) entry which is preliminary data.</text>
</comment>
<accession>U2ESZ0</accession>
<dbReference type="STRING" id="1033802.SSPSH_000152"/>
<dbReference type="eggNOG" id="COG0551">
    <property type="taxonomic scope" value="Bacteria"/>
</dbReference>
<sequence length="182" mass="20260">MKALISLGFALRREYASGYVRLARLRAALAWWWMLRSRRYIVLRNLIVQTPSAIIHLGLVVVSTRGLFIVEPLDAGIAHDLGTTDWTQRATELSAANDDPVSRCEHQAQELAELLEENRSFVSPVLVTVGSLPAERPANVVHGAALVDYIRSYRVEVFSHRRLEQIVTQISAHAPAQLQAAA</sequence>
<organism evidence="2 3">
    <name type="scientific">Salinisphaera shabanensis E1L3A</name>
    <dbReference type="NCBI Taxonomy" id="1033802"/>
    <lineage>
        <taxon>Bacteria</taxon>
        <taxon>Pseudomonadati</taxon>
        <taxon>Pseudomonadota</taxon>
        <taxon>Gammaproteobacteria</taxon>
        <taxon>Salinisphaerales</taxon>
        <taxon>Salinisphaeraceae</taxon>
        <taxon>Salinisphaera</taxon>
    </lineage>
</organism>
<dbReference type="EMBL" id="AFNV02000001">
    <property type="protein sequence ID" value="ERJ20810.1"/>
    <property type="molecule type" value="Genomic_DNA"/>
</dbReference>
<protein>
    <recommendedName>
        <fullName evidence="1">NERD domain-containing protein</fullName>
    </recommendedName>
</protein>
<dbReference type="Pfam" id="PF08378">
    <property type="entry name" value="NERD"/>
    <property type="match status" value="1"/>
</dbReference>
<evidence type="ECO:0000313" key="3">
    <source>
        <dbReference type="Proteomes" id="UP000006242"/>
    </source>
</evidence>
<proteinExistence type="predicted"/>
<name>U2ESZ0_9GAMM</name>
<evidence type="ECO:0000259" key="1">
    <source>
        <dbReference type="Pfam" id="PF08378"/>
    </source>
</evidence>
<dbReference type="InterPro" id="IPR011528">
    <property type="entry name" value="NERD"/>
</dbReference>
<reference evidence="2 3" key="1">
    <citation type="journal article" date="2011" name="J. Bacteriol.">
        <title>Genome sequence of Salinisphaera shabanensis, a gammaproteobacterium from the harsh, variable environment of the brine-seawater interface of the Shaban Deep in the Red Sea.</title>
        <authorList>
            <person name="Antunes A."/>
            <person name="Alam I."/>
            <person name="Bajic V.B."/>
            <person name="Stingl U."/>
        </authorList>
    </citation>
    <scope>NUCLEOTIDE SEQUENCE [LARGE SCALE GENOMIC DNA]</scope>
    <source>
        <strain evidence="2 3">E1L3A</strain>
    </source>
</reference>